<accession>A0A9N9EAW3</accession>
<dbReference type="SUPFAM" id="SSF56112">
    <property type="entry name" value="Protein kinase-like (PK-like)"/>
    <property type="match status" value="1"/>
</dbReference>
<dbReference type="InterPro" id="IPR051681">
    <property type="entry name" value="Ser/Thr_Kinases-Pseudokinases"/>
</dbReference>
<organism evidence="2 3">
    <name type="scientific">Cetraspora pellucida</name>
    <dbReference type="NCBI Taxonomy" id="1433469"/>
    <lineage>
        <taxon>Eukaryota</taxon>
        <taxon>Fungi</taxon>
        <taxon>Fungi incertae sedis</taxon>
        <taxon>Mucoromycota</taxon>
        <taxon>Glomeromycotina</taxon>
        <taxon>Glomeromycetes</taxon>
        <taxon>Diversisporales</taxon>
        <taxon>Gigasporaceae</taxon>
        <taxon>Cetraspora</taxon>
    </lineage>
</organism>
<dbReference type="PROSITE" id="PS50011">
    <property type="entry name" value="PROTEIN_KINASE_DOM"/>
    <property type="match status" value="1"/>
</dbReference>
<dbReference type="Pfam" id="PF07714">
    <property type="entry name" value="PK_Tyr_Ser-Thr"/>
    <property type="match status" value="1"/>
</dbReference>
<dbReference type="AlphaFoldDB" id="A0A9N9EAW3"/>
<dbReference type="GO" id="GO:0004674">
    <property type="term" value="F:protein serine/threonine kinase activity"/>
    <property type="evidence" value="ECO:0007669"/>
    <property type="project" value="TreeGrafter"/>
</dbReference>
<dbReference type="InterPro" id="IPR001245">
    <property type="entry name" value="Ser-Thr/Tyr_kinase_cat_dom"/>
</dbReference>
<dbReference type="PANTHER" id="PTHR44329">
    <property type="entry name" value="SERINE/THREONINE-PROTEIN KINASE TNNI3K-RELATED"/>
    <property type="match status" value="1"/>
</dbReference>
<dbReference type="Proteomes" id="UP000789759">
    <property type="component" value="Unassembled WGS sequence"/>
</dbReference>
<evidence type="ECO:0000313" key="3">
    <source>
        <dbReference type="Proteomes" id="UP000789759"/>
    </source>
</evidence>
<dbReference type="GO" id="GO:0005524">
    <property type="term" value="F:ATP binding"/>
    <property type="evidence" value="ECO:0007669"/>
    <property type="project" value="InterPro"/>
</dbReference>
<dbReference type="PRINTS" id="PR00109">
    <property type="entry name" value="TYRKINASE"/>
</dbReference>
<evidence type="ECO:0000313" key="2">
    <source>
        <dbReference type="EMBL" id="CAG8667225.1"/>
    </source>
</evidence>
<evidence type="ECO:0000259" key="1">
    <source>
        <dbReference type="PROSITE" id="PS50011"/>
    </source>
</evidence>
<dbReference type="Gene3D" id="1.10.510.10">
    <property type="entry name" value="Transferase(Phosphotransferase) domain 1"/>
    <property type="match status" value="1"/>
</dbReference>
<dbReference type="InterPro" id="IPR011009">
    <property type="entry name" value="Kinase-like_dom_sf"/>
</dbReference>
<reference evidence="2" key="1">
    <citation type="submission" date="2021-06" db="EMBL/GenBank/DDBJ databases">
        <authorList>
            <person name="Kallberg Y."/>
            <person name="Tangrot J."/>
            <person name="Rosling A."/>
        </authorList>
    </citation>
    <scope>NUCLEOTIDE SEQUENCE</scope>
    <source>
        <strain evidence="2">FL966</strain>
    </source>
</reference>
<name>A0A9N9EAW3_9GLOM</name>
<protein>
    <submittedName>
        <fullName evidence="2">10728_t:CDS:1</fullName>
    </submittedName>
</protein>
<feature type="domain" description="Protein kinase" evidence="1">
    <location>
        <begin position="49"/>
        <end position="338"/>
    </location>
</feature>
<dbReference type="EMBL" id="CAJVQA010008142">
    <property type="protein sequence ID" value="CAG8667225.1"/>
    <property type="molecule type" value="Genomic_DNA"/>
</dbReference>
<dbReference type="OrthoDB" id="6718656at2759"/>
<dbReference type="InterPro" id="IPR000719">
    <property type="entry name" value="Prot_kinase_dom"/>
</dbReference>
<sequence>MTENENTTYLTANETKYSKTRRGHKETKEAYIKRISNEKIIDFICWNKINKGEFLEAGGSGVITKAELIENNLTVVLKTVAISEETNSDNDEFIKEIKAFHNIGLVHSGITNGENKGKTSLIGYENVIKFYGVSSFSQIAISSDEKDLYLILEYADLGNLRFYLSKNTINWEQKVKIARQITCGLYFLHTNGILHRDLHTKNVVIQKDGDSVKAIITDFGVSKVLPRNSKSKQKLTGCVPFVDPKRLKDNNEAPDKSSDIYSLGVVMWEITSNGRPPFAFNNCHLVSISLQIIKGKRETPINGTTNSYIELYTNCWNGNSKLRPEIGQVYELIYQEKIISGEKCFSGTDIGQIPYKLESNKNNDEQISKKLLEMFDQLSTEDLDIFATKDPDEMGRLVLDAAQKKKIANSEKNEHR</sequence>
<comment type="caution">
    <text evidence="2">The sequence shown here is derived from an EMBL/GenBank/DDBJ whole genome shotgun (WGS) entry which is preliminary data.</text>
</comment>
<keyword evidence="3" id="KW-1185">Reference proteome</keyword>
<proteinExistence type="predicted"/>
<gene>
    <name evidence="2" type="ORF">CPELLU_LOCUS10088</name>
</gene>